<sequence>MDMRFSVPAATPDLYKALHGVSAAITRSGLPQRLRHLIDLRVSQINHCAFCIDMHGREALREGETQERLDALAGWRQSPLFDPDEKAAFAWAEMLTRTEHGAVEQGLAELRRHFSDGQVAALTVAVATINAWNRLGIAQFRDQPAAAAVA</sequence>
<dbReference type="AlphaFoldDB" id="A0A2S2CTM7"/>
<reference evidence="3" key="1">
    <citation type="submission" date="2018-05" db="EMBL/GenBank/DDBJ databases">
        <title>Azospirillum thermophila sp. nov., a novel isolated from hot spring.</title>
        <authorList>
            <person name="Zhao Z."/>
        </authorList>
    </citation>
    <scope>NUCLEOTIDE SEQUENCE [LARGE SCALE GENOMIC DNA]</scope>
    <source>
        <strain evidence="3">CFH 70021</strain>
    </source>
</reference>
<gene>
    <name evidence="2" type="ORF">DEW08_18065</name>
</gene>
<keyword evidence="3" id="KW-1185">Reference proteome</keyword>
<dbReference type="PANTHER" id="PTHR34846:SF10">
    <property type="entry name" value="CYTOPLASMIC PROTEIN"/>
    <property type="match status" value="1"/>
</dbReference>
<dbReference type="EMBL" id="CP029353">
    <property type="protein sequence ID" value="AWK87838.1"/>
    <property type="molecule type" value="Genomic_DNA"/>
</dbReference>
<evidence type="ECO:0000313" key="3">
    <source>
        <dbReference type="Proteomes" id="UP000245629"/>
    </source>
</evidence>
<name>A0A2S2CTM7_9PROT</name>
<dbReference type="InterPro" id="IPR003779">
    <property type="entry name" value="CMD-like"/>
</dbReference>
<feature type="domain" description="Carboxymuconolactone decarboxylase-like" evidence="1">
    <location>
        <begin position="12"/>
        <end position="93"/>
    </location>
</feature>
<organism evidence="2 3">
    <name type="scientific">Azospirillum thermophilum</name>
    <dbReference type="NCBI Taxonomy" id="2202148"/>
    <lineage>
        <taxon>Bacteria</taxon>
        <taxon>Pseudomonadati</taxon>
        <taxon>Pseudomonadota</taxon>
        <taxon>Alphaproteobacteria</taxon>
        <taxon>Rhodospirillales</taxon>
        <taxon>Azospirillaceae</taxon>
        <taxon>Azospirillum</taxon>
    </lineage>
</organism>
<evidence type="ECO:0000259" key="1">
    <source>
        <dbReference type="Pfam" id="PF02627"/>
    </source>
</evidence>
<dbReference type="KEGG" id="azz:DEW08_18065"/>
<dbReference type="NCBIfam" id="TIGR00778">
    <property type="entry name" value="ahpD_dom"/>
    <property type="match status" value="1"/>
</dbReference>
<dbReference type="Pfam" id="PF02627">
    <property type="entry name" value="CMD"/>
    <property type="match status" value="1"/>
</dbReference>
<accession>A0A2S2CTM7</accession>
<dbReference type="InterPro" id="IPR004675">
    <property type="entry name" value="AhpD_core"/>
</dbReference>
<dbReference type="InterPro" id="IPR029032">
    <property type="entry name" value="AhpD-like"/>
</dbReference>
<dbReference type="OrthoDB" id="9801997at2"/>
<dbReference type="SUPFAM" id="SSF69118">
    <property type="entry name" value="AhpD-like"/>
    <property type="match status" value="1"/>
</dbReference>
<dbReference type="PANTHER" id="PTHR34846">
    <property type="entry name" value="4-CARBOXYMUCONOLACTONE DECARBOXYLASE FAMILY PROTEIN (AFU_ORTHOLOGUE AFUA_6G11590)"/>
    <property type="match status" value="1"/>
</dbReference>
<protein>
    <submittedName>
        <fullName evidence="2">Carboxymuconolactone decarboxylase family protein</fullName>
    </submittedName>
</protein>
<evidence type="ECO:0000313" key="2">
    <source>
        <dbReference type="EMBL" id="AWK87838.1"/>
    </source>
</evidence>
<dbReference type="GO" id="GO:0051920">
    <property type="term" value="F:peroxiredoxin activity"/>
    <property type="evidence" value="ECO:0007669"/>
    <property type="project" value="InterPro"/>
</dbReference>
<proteinExistence type="predicted"/>
<dbReference type="RefSeq" id="WP_109329477.1">
    <property type="nucleotide sequence ID" value="NZ_CP029353.1"/>
</dbReference>
<dbReference type="Gene3D" id="1.20.1290.10">
    <property type="entry name" value="AhpD-like"/>
    <property type="match status" value="1"/>
</dbReference>
<dbReference type="Proteomes" id="UP000245629">
    <property type="component" value="Chromosome 2"/>
</dbReference>